<reference evidence="3" key="2">
    <citation type="submission" date="2025-08" db="UniProtKB">
        <authorList>
            <consortium name="RefSeq"/>
        </authorList>
    </citation>
    <scope>IDENTIFICATION</scope>
    <source>
        <tissue evidence="3">Leaf</tissue>
    </source>
</reference>
<proteinExistence type="predicted"/>
<dbReference type="SUPFAM" id="SSF81383">
    <property type="entry name" value="F-box domain"/>
    <property type="match status" value="1"/>
</dbReference>
<evidence type="ECO:0000313" key="2">
    <source>
        <dbReference type="Proteomes" id="UP000504610"/>
    </source>
</evidence>
<dbReference type="Proteomes" id="UP000504610">
    <property type="component" value="Chromosome 1"/>
</dbReference>
<dbReference type="InterPro" id="IPR001810">
    <property type="entry name" value="F-box_dom"/>
</dbReference>
<dbReference type="AlphaFoldDB" id="A0A6J0MTY6"/>
<protein>
    <submittedName>
        <fullName evidence="3">F-box protein At1g46984</fullName>
    </submittedName>
</protein>
<dbReference type="KEGG" id="rsz:108846293"/>
<dbReference type="InterPro" id="IPR013187">
    <property type="entry name" value="F-box-assoc_dom_typ3"/>
</dbReference>
<evidence type="ECO:0000313" key="3">
    <source>
        <dbReference type="RefSeq" id="XP_018475021.1"/>
    </source>
</evidence>
<dbReference type="Pfam" id="PF08268">
    <property type="entry name" value="FBA_3"/>
    <property type="match status" value="1"/>
</dbReference>
<accession>A0A6J0MTY6</accession>
<reference evidence="2" key="1">
    <citation type="journal article" date="2019" name="Database">
        <title>The radish genome database (RadishGD): an integrated information resource for radish genomics.</title>
        <authorList>
            <person name="Yu H.J."/>
            <person name="Baek S."/>
            <person name="Lee Y.J."/>
            <person name="Cho A."/>
            <person name="Mun J.H."/>
        </authorList>
    </citation>
    <scope>NUCLEOTIDE SEQUENCE [LARGE SCALE GENOMIC DNA]</scope>
    <source>
        <strain evidence="2">cv. WK10039</strain>
    </source>
</reference>
<dbReference type="PANTHER" id="PTHR31111:SF120">
    <property type="entry name" value="F-BOX DOMAIN-CONTAINING PROTEIN"/>
    <property type="match status" value="1"/>
</dbReference>
<dbReference type="OrthoDB" id="687122at2759"/>
<dbReference type="PANTHER" id="PTHR31111">
    <property type="entry name" value="BNAA05G37150D PROTEIN-RELATED"/>
    <property type="match status" value="1"/>
</dbReference>
<dbReference type="Gene3D" id="1.20.1280.50">
    <property type="match status" value="1"/>
</dbReference>
<gene>
    <name evidence="3" type="primary">LOC108846293</name>
</gene>
<name>A0A6J0MTY6_RAPSA</name>
<dbReference type="GeneID" id="108846293"/>
<organism evidence="2 3">
    <name type="scientific">Raphanus sativus</name>
    <name type="common">Radish</name>
    <name type="synonym">Raphanus raphanistrum var. sativus</name>
    <dbReference type="NCBI Taxonomy" id="3726"/>
    <lineage>
        <taxon>Eukaryota</taxon>
        <taxon>Viridiplantae</taxon>
        <taxon>Streptophyta</taxon>
        <taxon>Embryophyta</taxon>
        <taxon>Tracheophyta</taxon>
        <taxon>Spermatophyta</taxon>
        <taxon>Magnoliopsida</taxon>
        <taxon>eudicotyledons</taxon>
        <taxon>Gunneridae</taxon>
        <taxon>Pentapetalae</taxon>
        <taxon>rosids</taxon>
        <taxon>malvids</taxon>
        <taxon>Brassicales</taxon>
        <taxon>Brassicaceae</taxon>
        <taxon>Brassiceae</taxon>
        <taxon>Raphanus</taxon>
    </lineage>
</organism>
<dbReference type="InterPro" id="IPR017451">
    <property type="entry name" value="F-box-assoc_interact_dom"/>
</dbReference>
<evidence type="ECO:0000259" key="1">
    <source>
        <dbReference type="SMART" id="SM00256"/>
    </source>
</evidence>
<dbReference type="InterPro" id="IPR036047">
    <property type="entry name" value="F-box-like_dom_sf"/>
</dbReference>
<dbReference type="Pfam" id="PF00646">
    <property type="entry name" value="F-box"/>
    <property type="match status" value="1"/>
</dbReference>
<dbReference type="RefSeq" id="XP_018475021.1">
    <property type="nucleotide sequence ID" value="XM_018619519.2"/>
</dbReference>
<feature type="domain" description="F-box" evidence="1">
    <location>
        <begin position="37"/>
        <end position="76"/>
    </location>
</feature>
<sequence>MNIDISNNPAKHLKIVKRQTRSSKKFSTYVGENSETLPIDLIIEILKRLPVKTISLCRCVSKKWDSLLSSPHFNKSFLARSSSRPQLLFTFEFKGKWHFFSSPQNLFDEAASVVAPDNHMNISGDWYKEVCLSANGFIYLYEKQILKGKMERVPVLCNPSTGQKTHLPKVRAKNNDLRSFLGYDPIEKQFKVLCMTVTRYGNQFNSRELHVLTLGKGNLTWRKIECEFPYVHQKHKKGICINGILYFAAQKNTTNVIACFDVKSEKFRFIQIDYNFLSIIKYKGKLGVLIFDSVNGNLLWVLDDTEKGKWSKHSLFFPDRIFWNLKSVWGTDTGEIVWAQWPWKQPFYVFYYNVERKSVRRVEIQGIEENVFMHPAERPAEVFTFPNHVENLMFRQ</sequence>
<keyword evidence="2" id="KW-1185">Reference proteome</keyword>
<dbReference type="CDD" id="cd22157">
    <property type="entry name" value="F-box_AtFBW1-like"/>
    <property type="match status" value="1"/>
</dbReference>
<dbReference type="NCBIfam" id="TIGR01640">
    <property type="entry name" value="F_box_assoc_1"/>
    <property type="match status" value="1"/>
</dbReference>
<dbReference type="SMART" id="SM00256">
    <property type="entry name" value="FBOX"/>
    <property type="match status" value="1"/>
</dbReference>